<dbReference type="Proteomes" id="UP001595925">
    <property type="component" value="Unassembled WGS sequence"/>
</dbReference>
<reference evidence="1 2" key="1">
    <citation type="journal article" date="2019" name="Int. J. Syst. Evol. Microbiol.">
        <title>The Global Catalogue of Microorganisms (GCM) 10K type strain sequencing project: providing services to taxonomists for standard genome sequencing and annotation.</title>
        <authorList>
            <consortium name="The Broad Institute Genomics Platform"/>
            <consortium name="The Broad Institute Genome Sequencing Center for Infectious Disease"/>
            <person name="Wu L."/>
            <person name="Ma J."/>
        </authorList>
    </citation>
    <scope>NUCLEOTIDE SEQUENCE [LARGE SCALE GENOMIC DNA]</scope>
    <source>
        <strain evidence="1 2">CGMCC 1.15824</strain>
    </source>
</reference>
<evidence type="ECO:0000313" key="2">
    <source>
        <dbReference type="Proteomes" id="UP001595925"/>
    </source>
</evidence>
<organism evidence="1 2">
    <name type="scientific">Saliphagus infecundisoli</name>
    <dbReference type="NCBI Taxonomy" id="1849069"/>
    <lineage>
        <taxon>Archaea</taxon>
        <taxon>Methanobacteriati</taxon>
        <taxon>Methanobacteriota</taxon>
        <taxon>Stenosarchaea group</taxon>
        <taxon>Halobacteria</taxon>
        <taxon>Halobacteriales</taxon>
        <taxon>Natrialbaceae</taxon>
        <taxon>Saliphagus</taxon>
    </lineage>
</organism>
<accession>A0ABD5QBW7</accession>
<protein>
    <submittedName>
        <fullName evidence="1">Uncharacterized protein</fullName>
    </submittedName>
</protein>
<dbReference type="EMBL" id="JBHSJG010000016">
    <property type="protein sequence ID" value="MFC4987089.1"/>
    <property type="molecule type" value="Genomic_DNA"/>
</dbReference>
<gene>
    <name evidence="1" type="ORF">ACFPFO_04770</name>
</gene>
<proteinExistence type="predicted"/>
<evidence type="ECO:0000313" key="1">
    <source>
        <dbReference type="EMBL" id="MFC4987089.1"/>
    </source>
</evidence>
<name>A0ABD5QBW7_9EURY</name>
<keyword evidence="2" id="KW-1185">Reference proteome</keyword>
<sequence length="116" mass="12792">MGAVTFETLAFGTTADEAFTSAVEDAKHMHGHNGYTGTIAEKTSFTIIPEHEHKGRQKRTVARELIDQGDQRIQRKRGPAGAINCSGTKAANRYREQHGLEGTHGDVWLFFGWAAH</sequence>
<comment type="caution">
    <text evidence="1">The sequence shown here is derived from an EMBL/GenBank/DDBJ whole genome shotgun (WGS) entry which is preliminary data.</text>
</comment>
<dbReference type="RefSeq" id="WP_224830190.1">
    <property type="nucleotide sequence ID" value="NZ_JAIVEF010000045.1"/>
</dbReference>
<dbReference type="AlphaFoldDB" id="A0ABD5QBW7"/>